<dbReference type="Proteomes" id="UP000253977">
    <property type="component" value="Unassembled WGS sequence"/>
</dbReference>
<dbReference type="Pfam" id="PF01081">
    <property type="entry name" value="Aldolase"/>
    <property type="match status" value="1"/>
</dbReference>
<dbReference type="RefSeq" id="WP_114510551.1">
    <property type="nucleotide sequence ID" value="NZ_QPMK01000005.1"/>
</dbReference>
<sequence>MTRDLIAILRGITPQEAAPAAEALIGAGITLIEVPLNVPGAYLSIASMLRSFADDALIGGGTVTAPEEVLRMAQQGGRLIVSPNTDARVIVAAKKSGMTCFPGAVTPSECLLALRSGADGLKIFPARLLGPEGLSELHAVLPEGTRTLPTGGIGIEDFGKWRDAGASGFGLGSALYKPGRDASDVGARARDVVAAYDALATKNGTA</sequence>
<dbReference type="AlphaFoldDB" id="A0A369TMH8"/>
<evidence type="ECO:0000256" key="2">
    <source>
        <dbReference type="ARBA" id="ARBA00006906"/>
    </source>
</evidence>
<evidence type="ECO:0000256" key="4">
    <source>
        <dbReference type="ARBA" id="ARBA00023239"/>
    </source>
</evidence>
<proteinExistence type="inferred from homology"/>
<dbReference type="OrthoDB" id="7204076at2"/>
<organism evidence="6 7">
    <name type="scientific">Thalassococcus profundi</name>
    <dbReference type="NCBI Taxonomy" id="2282382"/>
    <lineage>
        <taxon>Bacteria</taxon>
        <taxon>Pseudomonadati</taxon>
        <taxon>Pseudomonadota</taxon>
        <taxon>Alphaproteobacteria</taxon>
        <taxon>Rhodobacterales</taxon>
        <taxon>Roseobacteraceae</taxon>
        <taxon>Thalassococcus</taxon>
    </lineage>
</organism>
<comment type="similarity">
    <text evidence="2">Belongs to the KHG/KDPG aldolase family.</text>
</comment>
<comment type="pathway">
    <text evidence="1">Carbohydrate acid metabolism.</text>
</comment>
<evidence type="ECO:0000256" key="3">
    <source>
        <dbReference type="ARBA" id="ARBA00011233"/>
    </source>
</evidence>
<dbReference type="EMBL" id="QPMK01000005">
    <property type="protein sequence ID" value="RDD66501.1"/>
    <property type="molecule type" value="Genomic_DNA"/>
</dbReference>
<comment type="subunit">
    <text evidence="3">Homotrimer.</text>
</comment>
<evidence type="ECO:0000256" key="5">
    <source>
        <dbReference type="ARBA" id="ARBA00023277"/>
    </source>
</evidence>
<keyword evidence="5" id="KW-0119">Carbohydrate metabolism</keyword>
<dbReference type="PANTHER" id="PTHR30246:SF1">
    <property type="entry name" value="2-DEHYDRO-3-DEOXY-6-PHOSPHOGALACTONATE ALDOLASE-RELATED"/>
    <property type="match status" value="1"/>
</dbReference>
<comment type="caution">
    <text evidence="6">The sequence shown here is derived from an EMBL/GenBank/DDBJ whole genome shotgun (WGS) entry which is preliminary data.</text>
</comment>
<reference evidence="6 7" key="1">
    <citation type="submission" date="2018-07" db="EMBL/GenBank/DDBJ databases">
        <title>Thalassococcus profundi sp. nov., a marine bacterium isolated from deep seawater of Okinawa Trough.</title>
        <authorList>
            <person name="Yu M."/>
        </authorList>
    </citation>
    <scope>NUCLEOTIDE SEQUENCE [LARGE SCALE GENOMIC DNA]</scope>
    <source>
        <strain evidence="6 7">WRAS1</strain>
    </source>
</reference>
<dbReference type="InterPro" id="IPR000887">
    <property type="entry name" value="Aldlse_KDPG_KHG"/>
</dbReference>
<dbReference type="InterPro" id="IPR013785">
    <property type="entry name" value="Aldolase_TIM"/>
</dbReference>
<dbReference type="CDD" id="cd00452">
    <property type="entry name" value="KDPG_aldolase"/>
    <property type="match status" value="1"/>
</dbReference>
<evidence type="ECO:0000313" key="7">
    <source>
        <dbReference type="Proteomes" id="UP000253977"/>
    </source>
</evidence>
<keyword evidence="4 6" id="KW-0456">Lyase</keyword>
<keyword evidence="7" id="KW-1185">Reference proteome</keyword>
<evidence type="ECO:0000256" key="1">
    <source>
        <dbReference type="ARBA" id="ARBA00004761"/>
    </source>
</evidence>
<dbReference type="EC" id="4.1.2.21" evidence="6"/>
<gene>
    <name evidence="6" type="ORF">DU478_08615</name>
</gene>
<evidence type="ECO:0000313" key="6">
    <source>
        <dbReference type="EMBL" id="RDD66501.1"/>
    </source>
</evidence>
<dbReference type="NCBIfam" id="NF006600">
    <property type="entry name" value="PRK09140.1"/>
    <property type="match status" value="1"/>
</dbReference>
<name>A0A369TMH8_9RHOB</name>
<protein>
    <submittedName>
        <fullName evidence="6">2-dehydro-3-deoxy-6-phosphogalactonate aldolase</fullName>
        <ecNumber evidence="6">4.1.2.21</ecNumber>
    </submittedName>
</protein>
<dbReference type="Gene3D" id="3.20.20.70">
    <property type="entry name" value="Aldolase class I"/>
    <property type="match status" value="1"/>
</dbReference>
<dbReference type="GO" id="GO:0008674">
    <property type="term" value="F:2-dehydro-3-deoxy-6-phosphogalactonate aldolase activity"/>
    <property type="evidence" value="ECO:0007669"/>
    <property type="project" value="UniProtKB-EC"/>
</dbReference>
<dbReference type="SUPFAM" id="SSF51569">
    <property type="entry name" value="Aldolase"/>
    <property type="match status" value="1"/>
</dbReference>
<accession>A0A369TMH8</accession>
<dbReference type="PANTHER" id="PTHR30246">
    <property type="entry name" value="2-KETO-3-DEOXY-6-PHOSPHOGLUCONATE ALDOLASE"/>
    <property type="match status" value="1"/>
</dbReference>